<evidence type="ECO:0000313" key="2">
    <source>
        <dbReference type="Proteomes" id="UP001055580"/>
    </source>
</evidence>
<gene>
    <name evidence="1" type="ORF">M9980_04150</name>
</gene>
<dbReference type="Proteomes" id="UP001055580">
    <property type="component" value="Chromosome"/>
</dbReference>
<dbReference type="EMBL" id="CP098401">
    <property type="protein sequence ID" value="URW76420.1"/>
    <property type="molecule type" value="Genomic_DNA"/>
</dbReference>
<dbReference type="PIRSF" id="PIRSF030771">
    <property type="entry name" value="UCP030771"/>
    <property type="match status" value="1"/>
</dbReference>
<reference evidence="1" key="1">
    <citation type="submission" date="2022-05" db="EMBL/GenBank/DDBJ databases">
        <title>Sphingomonas sp. strain RMG20 Genome sequencing and assembly.</title>
        <authorList>
            <person name="Kim I."/>
        </authorList>
    </citation>
    <scope>NUCLEOTIDE SEQUENCE</scope>
    <source>
        <strain evidence="1">RMG20</strain>
    </source>
</reference>
<dbReference type="Pfam" id="PF09956">
    <property type="entry name" value="Phage_cement_2"/>
    <property type="match status" value="1"/>
</dbReference>
<sequence>MRNYVQRGDTLDIVAAAAVASGDVVIKGAIVGVSNVDAEIGDTFALDVVGVFTLPKVAALAIGQGDVVYWDSANGVVTKTAGGNTKLGVATEAVPNPSASVAVRLNGAF</sequence>
<name>A0ABY4TX23_9SPHN</name>
<accession>A0ABY4TX23</accession>
<keyword evidence="2" id="KW-1185">Reference proteome</keyword>
<evidence type="ECO:0000313" key="1">
    <source>
        <dbReference type="EMBL" id="URW76420.1"/>
    </source>
</evidence>
<organism evidence="1 2">
    <name type="scientific">Sphingomonas donggukensis</name>
    <dbReference type="NCBI Taxonomy" id="2949093"/>
    <lineage>
        <taxon>Bacteria</taxon>
        <taxon>Pseudomonadati</taxon>
        <taxon>Pseudomonadota</taxon>
        <taxon>Alphaproteobacteria</taxon>
        <taxon>Sphingomonadales</taxon>
        <taxon>Sphingomonadaceae</taxon>
        <taxon>Sphingomonas</taxon>
    </lineage>
</organism>
<dbReference type="RefSeq" id="WP_250753666.1">
    <property type="nucleotide sequence ID" value="NZ_CP098401.1"/>
</dbReference>
<protein>
    <submittedName>
        <fullName evidence="1">DUF2190 family protein</fullName>
    </submittedName>
</protein>
<dbReference type="InterPro" id="IPR011231">
    <property type="entry name" value="Phage_VT1-Sakai_H0018"/>
</dbReference>
<proteinExistence type="predicted"/>